<dbReference type="InterPro" id="IPR035965">
    <property type="entry name" value="PAS-like_dom_sf"/>
</dbReference>
<evidence type="ECO:0000313" key="6">
    <source>
        <dbReference type="EMBL" id="VDN05667.1"/>
    </source>
</evidence>
<dbReference type="Pfam" id="PF23171">
    <property type="entry name" value="bHLH_HIF1A"/>
    <property type="match status" value="1"/>
</dbReference>
<organism evidence="8">
    <name type="scientific">Thelazia callipaeda</name>
    <name type="common">Oriental eyeworm</name>
    <name type="synonym">Parasitic nematode</name>
    <dbReference type="NCBI Taxonomy" id="103827"/>
    <lineage>
        <taxon>Eukaryota</taxon>
        <taxon>Metazoa</taxon>
        <taxon>Ecdysozoa</taxon>
        <taxon>Nematoda</taxon>
        <taxon>Chromadorea</taxon>
        <taxon>Rhabditida</taxon>
        <taxon>Spirurina</taxon>
        <taxon>Spiruromorpha</taxon>
        <taxon>Thelazioidea</taxon>
        <taxon>Thelaziidae</taxon>
        <taxon>Thelazia</taxon>
    </lineage>
</organism>
<dbReference type="WBParaSite" id="TCLT_0000815201-mRNA-1">
    <property type="protein sequence ID" value="TCLT_0000815201-mRNA-1"/>
    <property type="gene ID" value="TCLT_0000815201"/>
</dbReference>
<accession>A0A0N5D578</accession>
<name>A0A0N5D578_THECL</name>
<evidence type="ECO:0000256" key="1">
    <source>
        <dbReference type="ARBA" id="ARBA00004123"/>
    </source>
</evidence>
<evidence type="ECO:0000256" key="3">
    <source>
        <dbReference type="ARBA" id="ARBA00023163"/>
    </source>
</evidence>
<evidence type="ECO:0000313" key="7">
    <source>
        <dbReference type="Proteomes" id="UP000276776"/>
    </source>
</evidence>
<sequence>MVTLCGPLVDMLIDFVHLNRWRMIVKRRHIYRRRETSRYAARDRRGQESDIFDDIRDTIPIVNEATVAQVDRSALLRVASTFCRLREIVKHVLKPSYEEACQYSRFENILLDCLDGFLAIVDDDDTILYISESVSVFLGFTQTDLAGQLFKSFIHIDDYDTYRTCYLKNVNYEVGQTFTIRMKSVISPRGRNLNFKSAQFKPVSCNVRSVSVGYCNVRIILVTTLPAGQGNFVTAFSKNINRYKEIHTTRHNLDMKFIFISHSFDLILSGKSNSLLGTSFYSLVYPTDLQAVVTSVRELFSKGHTKTSYYRLIGANKSVLWVQTEATITSRLKKNQRTSHVFCTHTVIGWHPF</sequence>
<gene>
    <name evidence="6" type="ORF">TCLT_LOCUS8141</name>
</gene>
<keyword evidence="4" id="KW-0539">Nucleus</keyword>
<dbReference type="InterPro" id="IPR000014">
    <property type="entry name" value="PAS"/>
</dbReference>
<dbReference type="STRING" id="103827.A0A0N5D578"/>
<dbReference type="SMART" id="SM00091">
    <property type="entry name" value="PAS"/>
    <property type="match status" value="2"/>
</dbReference>
<reference evidence="8" key="1">
    <citation type="submission" date="2017-02" db="UniProtKB">
        <authorList>
            <consortium name="WormBaseParasite"/>
        </authorList>
    </citation>
    <scope>IDENTIFICATION</scope>
</reference>
<protein>
    <submittedName>
        <fullName evidence="8">PAS domain-containing protein</fullName>
    </submittedName>
</protein>
<comment type="subcellular location">
    <subcellularLocation>
        <location evidence="1">Nucleus</location>
    </subcellularLocation>
</comment>
<evidence type="ECO:0000313" key="8">
    <source>
        <dbReference type="WBParaSite" id="TCLT_0000815201-mRNA-1"/>
    </source>
</evidence>
<dbReference type="GO" id="GO:0071456">
    <property type="term" value="P:cellular response to hypoxia"/>
    <property type="evidence" value="ECO:0007669"/>
    <property type="project" value="TreeGrafter"/>
</dbReference>
<dbReference type="GO" id="GO:0010557">
    <property type="term" value="P:positive regulation of macromolecule biosynthetic process"/>
    <property type="evidence" value="ECO:0007669"/>
    <property type="project" value="UniProtKB-ARBA"/>
</dbReference>
<dbReference type="CDD" id="cd00130">
    <property type="entry name" value="PAS"/>
    <property type="match status" value="2"/>
</dbReference>
<dbReference type="GO" id="GO:0000981">
    <property type="term" value="F:DNA-binding transcription factor activity, RNA polymerase II-specific"/>
    <property type="evidence" value="ECO:0007669"/>
    <property type="project" value="TreeGrafter"/>
</dbReference>
<dbReference type="AlphaFoldDB" id="A0A0N5D578"/>
<reference evidence="6 7" key="2">
    <citation type="submission" date="2018-11" db="EMBL/GenBank/DDBJ databases">
        <authorList>
            <consortium name="Pathogen Informatics"/>
        </authorList>
    </citation>
    <scope>NUCLEOTIDE SEQUENCE [LARGE SCALE GENOMIC DNA]</scope>
</reference>
<dbReference type="OMA" id="CIVAITE"/>
<proteinExistence type="predicted"/>
<dbReference type="OrthoDB" id="6021714at2759"/>
<keyword evidence="7" id="KW-1185">Reference proteome</keyword>
<dbReference type="GO" id="GO:0005634">
    <property type="term" value="C:nucleus"/>
    <property type="evidence" value="ECO:0007669"/>
    <property type="project" value="UniProtKB-SubCell"/>
</dbReference>
<dbReference type="PANTHER" id="PTHR23043">
    <property type="entry name" value="HYPOXIA-INDUCIBLE FACTOR 1 ALPHA"/>
    <property type="match status" value="1"/>
</dbReference>
<evidence type="ECO:0000259" key="5">
    <source>
        <dbReference type="PROSITE" id="PS50112"/>
    </source>
</evidence>
<dbReference type="PANTHER" id="PTHR23043:SF17">
    <property type="entry name" value="PROTEIN SIMILAR"/>
    <property type="match status" value="1"/>
</dbReference>
<dbReference type="Proteomes" id="UP000276776">
    <property type="component" value="Unassembled WGS sequence"/>
</dbReference>
<feature type="domain" description="PAS" evidence="5">
    <location>
        <begin position="110"/>
        <end position="173"/>
    </location>
</feature>
<dbReference type="PROSITE" id="PS50112">
    <property type="entry name" value="PAS"/>
    <property type="match status" value="1"/>
</dbReference>
<dbReference type="EMBL" id="UYYF01004589">
    <property type="protein sequence ID" value="VDN05667.1"/>
    <property type="molecule type" value="Genomic_DNA"/>
</dbReference>
<dbReference type="GO" id="GO:0000977">
    <property type="term" value="F:RNA polymerase II transcription regulatory region sequence-specific DNA binding"/>
    <property type="evidence" value="ECO:0007669"/>
    <property type="project" value="TreeGrafter"/>
</dbReference>
<evidence type="ECO:0000256" key="4">
    <source>
        <dbReference type="ARBA" id="ARBA00023242"/>
    </source>
</evidence>
<dbReference type="InterPro" id="IPR011598">
    <property type="entry name" value="bHLH_dom"/>
</dbReference>
<dbReference type="Gene3D" id="3.30.450.20">
    <property type="entry name" value="PAS domain"/>
    <property type="match status" value="2"/>
</dbReference>
<dbReference type="Pfam" id="PF14598">
    <property type="entry name" value="PAS_11"/>
    <property type="match status" value="1"/>
</dbReference>
<dbReference type="SUPFAM" id="SSF55785">
    <property type="entry name" value="PYP-like sensor domain (PAS domain)"/>
    <property type="match status" value="2"/>
</dbReference>
<evidence type="ECO:0000256" key="2">
    <source>
        <dbReference type="ARBA" id="ARBA00023015"/>
    </source>
</evidence>
<dbReference type="GO" id="GO:0046983">
    <property type="term" value="F:protein dimerization activity"/>
    <property type="evidence" value="ECO:0007669"/>
    <property type="project" value="InterPro"/>
</dbReference>
<keyword evidence="2" id="KW-0805">Transcription regulation</keyword>
<keyword evidence="3" id="KW-0804">Transcription</keyword>